<dbReference type="InterPro" id="IPR009061">
    <property type="entry name" value="DNA-bd_dom_put_sf"/>
</dbReference>
<dbReference type="GO" id="GO:0003677">
    <property type="term" value="F:DNA binding"/>
    <property type="evidence" value="ECO:0007669"/>
    <property type="project" value="InterPro"/>
</dbReference>
<evidence type="ECO:0000313" key="2">
    <source>
        <dbReference type="EMBL" id="ASJ25597.1"/>
    </source>
</evidence>
<dbReference type="RefSeq" id="WP_012698194.1">
    <property type="nucleotide sequence ID" value="NZ_CP022115.1"/>
</dbReference>
<dbReference type="AlphaFoldDB" id="A0A248LLF4"/>
<proteinExistence type="predicted"/>
<reference evidence="3" key="1">
    <citation type="submission" date="2017-06" db="EMBL/GenBank/DDBJ databases">
        <title>Whole genome sequence of Laribacter hongkongensis LHGZ1.</title>
        <authorList>
            <person name="Chen D."/>
            <person name="Wu H."/>
            <person name="Chen J."/>
        </authorList>
    </citation>
    <scope>NUCLEOTIDE SEQUENCE [LARGE SCALE GENOMIC DNA]</scope>
    <source>
        <strain evidence="3">LHGZ1</strain>
    </source>
</reference>
<dbReference type="OrthoDB" id="9810140at2"/>
<accession>A0A248LLF4</accession>
<sequence>MPTATHSDLLPVPVKRYFSLEEAAQLAGVDAETFRAWEAEFADSAVPAGGRRQYRREEVLAARRLRGRMLESTTGWSLPPGPDGERLTVAELRRQLMQLRDGLAQGFDE</sequence>
<dbReference type="InterPro" id="IPR000551">
    <property type="entry name" value="MerR-type_HTH_dom"/>
</dbReference>
<gene>
    <name evidence="2" type="ORF">LHGZ1_2766</name>
</gene>
<evidence type="ECO:0000313" key="3">
    <source>
        <dbReference type="Proteomes" id="UP000197424"/>
    </source>
</evidence>
<evidence type="ECO:0000259" key="1">
    <source>
        <dbReference type="Pfam" id="PF13411"/>
    </source>
</evidence>
<name>A0A248LLF4_9NEIS</name>
<feature type="domain" description="HTH merR-type" evidence="1">
    <location>
        <begin position="18"/>
        <end position="65"/>
    </location>
</feature>
<dbReference type="Gene3D" id="1.10.1660.10">
    <property type="match status" value="1"/>
</dbReference>
<dbReference type="EMBL" id="CP022115">
    <property type="protein sequence ID" value="ASJ25597.1"/>
    <property type="molecule type" value="Genomic_DNA"/>
</dbReference>
<dbReference type="SUPFAM" id="SSF46955">
    <property type="entry name" value="Putative DNA-binding domain"/>
    <property type="match status" value="1"/>
</dbReference>
<protein>
    <recommendedName>
        <fullName evidence="1">HTH merR-type domain-containing protein</fullName>
    </recommendedName>
</protein>
<dbReference type="Proteomes" id="UP000197424">
    <property type="component" value="Chromosome"/>
</dbReference>
<dbReference type="Pfam" id="PF13411">
    <property type="entry name" value="MerR_1"/>
    <property type="match status" value="1"/>
</dbReference>
<dbReference type="GO" id="GO:0006355">
    <property type="term" value="P:regulation of DNA-templated transcription"/>
    <property type="evidence" value="ECO:0007669"/>
    <property type="project" value="InterPro"/>
</dbReference>
<organism evidence="2 3">
    <name type="scientific">Laribacter hongkongensis</name>
    <dbReference type="NCBI Taxonomy" id="168471"/>
    <lineage>
        <taxon>Bacteria</taxon>
        <taxon>Pseudomonadati</taxon>
        <taxon>Pseudomonadota</taxon>
        <taxon>Betaproteobacteria</taxon>
        <taxon>Neisseriales</taxon>
        <taxon>Aquaspirillaceae</taxon>
        <taxon>Laribacter</taxon>
    </lineage>
</organism>